<dbReference type="AlphaFoldDB" id="A0A0L0GBH9"/>
<dbReference type="EMBL" id="KQ241660">
    <property type="protein sequence ID" value="KNC86251.1"/>
    <property type="molecule type" value="Genomic_DNA"/>
</dbReference>
<dbReference type="RefSeq" id="XP_014160153.1">
    <property type="nucleotide sequence ID" value="XM_014304678.1"/>
</dbReference>
<proteinExistence type="predicted"/>
<dbReference type="Proteomes" id="UP000054560">
    <property type="component" value="Unassembled WGS sequence"/>
</dbReference>
<evidence type="ECO:0000313" key="2">
    <source>
        <dbReference type="Proteomes" id="UP000054560"/>
    </source>
</evidence>
<gene>
    <name evidence="1" type="ORF">SARC_01573</name>
</gene>
<sequence length="358" mass="41663">MCRTIAGDNELVITTYVAGLQYQDYIPLYIYFALLAYPDAFVAVYLQDSLHPDIGLKLDVIPSDRWCVHQTYKTKLSQSGHASLMRAFLNAEFLQQFKYQYVGDVDVFILRETPSLVKQHVQHMQMIGEPYSNVDRYVMGMPDKIDKGHKCRAADCHRVTGLHFFETKPYMARIKHAQAKWEGFLAQMGGKKMCSSILNVRKLAWCDETLLYRIITDSGMSVPTRQQWFRPHHGVHIRIYSKGRKAVPEYARQLEAVLHNHLEALVPYIYDHGNQSELALCISTFLQKENYDLYSEYRVYAQSKYKINISPTYIYRNEAVQVAAKRSRPKTNIPRKVRNRSLMKTSQRLEPRLYITST</sequence>
<name>A0A0L0GBH9_9EUKA</name>
<accession>A0A0L0GBH9</accession>
<dbReference type="GeneID" id="25902077"/>
<protein>
    <submittedName>
        <fullName evidence="1">Uncharacterized protein</fullName>
    </submittedName>
</protein>
<evidence type="ECO:0000313" key="1">
    <source>
        <dbReference type="EMBL" id="KNC86251.1"/>
    </source>
</evidence>
<reference evidence="1 2" key="1">
    <citation type="submission" date="2011-02" db="EMBL/GenBank/DDBJ databases">
        <title>The Genome Sequence of Sphaeroforma arctica JP610.</title>
        <authorList>
            <consortium name="The Broad Institute Genome Sequencing Platform"/>
            <person name="Russ C."/>
            <person name="Cuomo C."/>
            <person name="Young S.K."/>
            <person name="Zeng Q."/>
            <person name="Gargeya S."/>
            <person name="Alvarado L."/>
            <person name="Berlin A."/>
            <person name="Chapman S.B."/>
            <person name="Chen Z."/>
            <person name="Freedman E."/>
            <person name="Gellesch M."/>
            <person name="Goldberg J."/>
            <person name="Griggs A."/>
            <person name="Gujja S."/>
            <person name="Heilman E."/>
            <person name="Heiman D."/>
            <person name="Howarth C."/>
            <person name="Mehta T."/>
            <person name="Neiman D."/>
            <person name="Pearson M."/>
            <person name="Roberts A."/>
            <person name="Saif S."/>
            <person name="Shea T."/>
            <person name="Shenoy N."/>
            <person name="Sisk P."/>
            <person name="Stolte C."/>
            <person name="Sykes S."/>
            <person name="White J."/>
            <person name="Yandava C."/>
            <person name="Burger G."/>
            <person name="Gray M.W."/>
            <person name="Holland P.W.H."/>
            <person name="King N."/>
            <person name="Lang F.B.F."/>
            <person name="Roger A.J."/>
            <person name="Ruiz-Trillo I."/>
            <person name="Haas B."/>
            <person name="Nusbaum C."/>
            <person name="Birren B."/>
        </authorList>
    </citation>
    <scope>NUCLEOTIDE SEQUENCE [LARGE SCALE GENOMIC DNA]</scope>
    <source>
        <strain evidence="1 2">JP610</strain>
    </source>
</reference>
<keyword evidence="2" id="KW-1185">Reference proteome</keyword>
<organism evidence="1 2">
    <name type="scientific">Sphaeroforma arctica JP610</name>
    <dbReference type="NCBI Taxonomy" id="667725"/>
    <lineage>
        <taxon>Eukaryota</taxon>
        <taxon>Ichthyosporea</taxon>
        <taxon>Ichthyophonida</taxon>
        <taxon>Sphaeroforma</taxon>
    </lineage>
</organism>